<comment type="caution">
    <text evidence="7">The sequence shown here is derived from an EMBL/GenBank/DDBJ whole genome shotgun (WGS) entry which is preliminary data.</text>
</comment>
<evidence type="ECO:0000313" key="7">
    <source>
        <dbReference type="EMBL" id="OBR69202.1"/>
    </source>
</evidence>
<dbReference type="InterPro" id="IPR018062">
    <property type="entry name" value="HTH_AraC-typ_CS"/>
</dbReference>
<dbReference type="InterPro" id="IPR018060">
    <property type="entry name" value="HTH_AraC"/>
</dbReference>
<dbReference type="InterPro" id="IPR009057">
    <property type="entry name" value="Homeodomain-like_sf"/>
</dbReference>
<dbReference type="PROSITE" id="PS01124">
    <property type="entry name" value="HTH_ARAC_FAMILY_2"/>
    <property type="match status" value="1"/>
</dbReference>
<dbReference type="SUPFAM" id="SSF51215">
    <property type="entry name" value="Regulatory protein AraC"/>
    <property type="match status" value="1"/>
</dbReference>
<dbReference type="PROSITE" id="PS50983">
    <property type="entry name" value="FE_B12_PBP"/>
    <property type="match status" value="1"/>
</dbReference>
<dbReference type="InterPro" id="IPR050204">
    <property type="entry name" value="AraC_XylS_family_regulators"/>
</dbReference>
<proteinExistence type="predicted"/>
<sequence length="549" mass="62665">MQGGNKMKEDRHQGLDAMAFKLRAISGSESGNREWSLRMQFLSCHALLFTSSGQGWITVDGKFEEVSPGGIYVGFPCQYVEAFIHTHDEQGLYWILFDVLEETEGDAIENQSLQTKSLFPSKSEIFPKSPVSVLQLCKAIEKQWTSGSSLKRFGAQARFQELLYILLEQDALTGVSERESNSDESLELVRFYIEKNYGSRITIDDLAGEAKMSPRHFMRLFKKRHGCSAMEYLTIHRIKQAQMLMLQGGKASLKDIARHVGYQDDMYFRRKFREISGIPPAAFMRNCRQKIVAYHSSAIGALLALKAIPFAAPENHPWTDYYRRKYERDNVLPLNTDESSRLEQLRLAKPDWIVLDEGRISGDEKGRLEEIGSLCAIPQELRDWRSCLRYVAFALNKVEEAEAWLDQYDKKAAFIRRQMAGTLGKEKVLVIEVSGQRLKIAGLRSMASVFYEDLGLAMPDGMILKELGEEVSITQLQEMDIDRLFIAMDGGRQLEGLRQGGMQSESWRSIPAVQNGCVDLFPWSPFNEYTAFSHELVLNEVLRLWQNRT</sequence>
<dbReference type="RefSeq" id="WP_068678595.1">
    <property type="nucleotide sequence ID" value="NZ_LYPA01000020.1"/>
</dbReference>
<name>A0A1A5YUA7_9BACL</name>
<dbReference type="EMBL" id="LYPA01000020">
    <property type="protein sequence ID" value="OBR69202.1"/>
    <property type="molecule type" value="Genomic_DNA"/>
</dbReference>
<dbReference type="InterPro" id="IPR002491">
    <property type="entry name" value="ABC_transptr_periplasmic_BD"/>
</dbReference>
<dbReference type="SUPFAM" id="SSF46689">
    <property type="entry name" value="Homeodomain-like"/>
    <property type="match status" value="2"/>
</dbReference>
<dbReference type="InterPro" id="IPR037923">
    <property type="entry name" value="HTH-like"/>
</dbReference>
<evidence type="ECO:0000259" key="6">
    <source>
        <dbReference type="PROSITE" id="PS50983"/>
    </source>
</evidence>
<dbReference type="GO" id="GO:0003700">
    <property type="term" value="F:DNA-binding transcription factor activity"/>
    <property type="evidence" value="ECO:0007669"/>
    <property type="project" value="InterPro"/>
</dbReference>
<keyword evidence="1" id="KW-0805">Transcription regulation</keyword>
<evidence type="ECO:0000256" key="4">
    <source>
        <dbReference type="ARBA" id="ARBA00023163"/>
    </source>
</evidence>
<dbReference type="GO" id="GO:0043565">
    <property type="term" value="F:sequence-specific DNA binding"/>
    <property type="evidence" value="ECO:0007669"/>
    <property type="project" value="InterPro"/>
</dbReference>
<dbReference type="AlphaFoldDB" id="A0A1A5YUA7"/>
<evidence type="ECO:0008006" key="9">
    <source>
        <dbReference type="Google" id="ProtNLM"/>
    </source>
</evidence>
<keyword evidence="4" id="KW-0804">Transcription</keyword>
<feature type="domain" description="HTH araC/xylS-type" evidence="5">
    <location>
        <begin position="187"/>
        <end position="286"/>
    </location>
</feature>
<dbReference type="Pfam" id="PF01497">
    <property type="entry name" value="Peripla_BP_2"/>
    <property type="match status" value="1"/>
</dbReference>
<dbReference type="PROSITE" id="PS00041">
    <property type="entry name" value="HTH_ARAC_FAMILY_1"/>
    <property type="match status" value="1"/>
</dbReference>
<protein>
    <recommendedName>
        <fullName evidence="9">AraC family transcriptional regulator</fullName>
    </recommendedName>
</protein>
<keyword evidence="2" id="KW-0238">DNA-binding</keyword>
<evidence type="ECO:0000313" key="8">
    <source>
        <dbReference type="Proteomes" id="UP000092024"/>
    </source>
</evidence>
<keyword evidence="3" id="KW-0010">Activator</keyword>
<reference evidence="7 8" key="1">
    <citation type="submission" date="2016-05" db="EMBL/GenBank/DDBJ databases">
        <title>Paenibacillus oryzae. sp. nov., isolated from the rice root.</title>
        <authorList>
            <person name="Zhang J."/>
            <person name="Zhang X."/>
        </authorList>
    </citation>
    <scope>NUCLEOTIDE SEQUENCE [LARGE SCALE GENOMIC DNA]</scope>
    <source>
        <strain evidence="7 8">1DrF-4</strain>
    </source>
</reference>
<gene>
    <name evidence="7" type="ORF">A7K91_00240</name>
</gene>
<dbReference type="Pfam" id="PF12833">
    <property type="entry name" value="HTH_18"/>
    <property type="match status" value="1"/>
</dbReference>
<evidence type="ECO:0000256" key="3">
    <source>
        <dbReference type="ARBA" id="ARBA00023159"/>
    </source>
</evidence>
<dbReference type="PANTHER" id="PTHR46796">
    <property type="entry name" value="HTH-TYPE TRANSCRIPTIONAL ACTIVATOR RHAS-RELATED"/>
    <property type="match status" value="1"/>
</dbReference>
<keyword evidence="8" id="KW-1185">Reference proteome</keyword>
<dbReference type="Gene3D" id="3.40.50.1980">
    <property type="entry name" value="Nitrogenase molybdenum iron protein domain"/>
    <property type="match status" value="2"/>
</dbReference>
<evidence type="ECO:0000256" key="2">
    <source>
        <dbReference type="ARBA" id="ARBA00023125"/>
    </source>
</evidence>
<organism evidence="7 8">
    <name type="scientific">Paenibacillus oryzae</name>
    <dbReference type="NCBI Taxonomy" id="1844972"/>
    <lineage>
        <taxon>Bacteria</taxon>
        <taxon>Bacillati</taxon>
        <taxon>Bacillota</taxon>
        <taxon>Bacilli</taxon>
        <taxon>Bacillales</taxon>
        <taxon>Paenibacillaceae</taxon>
        <taxon>Paenibacillus</taxon>
    </lineage>
</organism>
<dbReference type="Proteomes" id="UP000092024">
    <property type="component" value="Unassembled WGS sequence"/>
</dbReference>
<evidence type="ECO:0000256" key="1">
    <source>
        <dbReference type="ARBA" id="ARBA00023015"/>
    </source>
</evidence>
<dbReference type="OrthoDB" id="2461801at2"/>
<dbReference type="STRING" id="1844972.A7K91_00240"/>
<feature type="domain" description="Fe/B12 periplasmic-binding" evidence="6">
    <location>
        <begin position="290"/>
        <end position="549"/>
    </location>
</feature>
<dbReference type="Gene3D" id="1.10.10.60">
    <property type="entry name" value="Homeodomain-like"/>
    <property type="match status" value="2"/>
</dbReference>
<dbReference type="SMART" id="SM00342">
    <property type="entry name" value="HTH_ARAC"/>
    <property type="match status" value="1"/>
</dbReference>
<dbReference type="SUPFAM" id="SSF53807">
    <property type="entry name" value="Helical backbone' metal receptor"/>
    <property type="match status" value="1"/>
</dbReference>
<evidence type="ECO:0000259" key="5">
    <source>
        <dbReference type="PROSITE" id="PS01124"/>
    </source>
</evidence>
<accession>A0A1A5YUA7</accession>